<gene>
    <name evidence="3" type="ORF">POL68_25285</name>
</gene>
<organism evidence="3 4">
    <name type="scientific">Stigmatella ashevillensis</name>
    <dbReference type="NCBI Taxonomy" id="2995309"/>
    <lineage>
        <taxon>Bacteria</taxon>
        <taxon>Pseudomonadati</taxon>
        <taxon>Myxococcota</taxon>
        <taxon>Myxococcia</taxon>
        <taxon>Myxococcales</taxon>
        <taxon>Cystobacterineae</taxon>
        <taxon>Archangiaceae</taxon>
        <taxon>Stigmatella</taxon>
    </lineage>
</organism>
<evidence type="ECO:0000313" key="4">
    <source>
        <dbReference type="Proteomes" id="UP001221838"/>
    </source>
</evidence>
<protein>
    <recommendedName>
        <fullName evidence="5">TadE-like protein</fullName>
    </recommendedName>
</protein>
<name>A0ABT5DFA4_9BACT</name>
<dbReference type="Proteomes" id="UP001221838">
    <property type="component" value="Unassembled WGS sequence"/>
</dbReference>
<keyword evidence="2" id="KW-0812">Transmembrane</keyword>
<keyword evidence="4" id="KW-1185">Reference proteome</keyword>
<feature type="region of interest" description="Disordered" evidence="1">
    <location>
        <begin position="278"/>
        <end position="321"/>
    </location>
</feature>
<evidence type="ECO:0008006" key="5">
    <source>
        <dbReference type="Google" id="ProtNLM"/>
    </source>
</evidence>
<keyword evidence="2" id="KW-1133">Transmembrane helix</keyword>
<accession>A0ABT5DFA4</accession>
<comment type="caution">
    <text evidence="3">The sequence shown here is derived from an EMBL/GenBank/DDBJ whole genome shotgun (WGS) entry which is preliminary data.</text>
</comment>
<evidence type="ECO:0000256" key="2">
    <source>
        <dbReference type="SAM" id="Phobius"/>
    </source>
</evidence>
<feature type="transmembrane region" description="Helical" evidence="2">
    <location>
        <begin position="12"/>
        <end position="32"/>
    </location>
</feature>
<dbReference type="RefSeq" id="WP_272141800.1">
    <property type="nucleotide sequence ID" value="NZ_JAQNDM010000002.1"/>
</dbReference>
<dbReference type="EMBL" id="JAQNDM010000002">
    <property type="protein sequence ID" value="MDC0711808.1"/>
    <property type="molecule type" value="Genomic_DNA"/>
</dbReference>
<sequence>MRRTFRKQRGAASVEAAVSMIVIIPVFMYALFLDDLLRYAADVQETVTSTPWDFTNQNYAHSGEGGNAQDGTKGGLASVQHNARLMYCDHESSGDSYDHSTDCDGENHHNALSGHVCWLNGNAEQVTCALDSSVGALKDSGFKTYKDAFSKEGGLYQCHAKAIVENYLMPETFLQKFSKVDLSNENWKGKGGIHDNAQKGDGTTAYYLDRQQFALVTDTMALTYAEGGGDLDVKPEDYEGDVYDRVKNVYDDNDAVQQGLDAAETFGENLNQDLLDSAPYGDLKQPKVSTPPRKSVKQSITEDKGSTDYFATPWNDGAGDRHRKTGEARGNNYMGCKTAEGC</sequence>
<keyword evidence="2" id="KW-0472">Membrane</keyword>
<proteinExistence type="predicted"/>
<evidence type="ECO:0000313" key="3">
    <source>
        <dbReference type="EMBL" id="MDC0711808.1"/>
    </source>
</evidence>
<evidence type="ECO:0000256" key="1">
    <source>
        <dbReference type="SAM" id="MobiDB-lite"/>
    </source>
</evidence>
<reference evidence="3 4" key="1">
    <citation type="submission" date="2022-11" db="EMBL/GenBank/DDBJ databases">
        <title>Minimal conservation of predation-associated metabolite biosynthetic gene clusters underscores biosynthetic potential of Myxococcota including descriptions for ten novel species: Archangium lansinium sp. nov., Myxococcus landrumus sp. nov., Nannocystis bai.</title>
        <authorList>
            <person name="Ahearne A."/>
            <person name="Stevens C."/>
            <person name="Dowd S."/>
        </authorList>
    </citation>
    <scope>NUCLEOTIDE SEQUENCE [LARGE SCALE GENOMIC DNA]</scope>
    <source>
        <strain evidence="3 4">NCWAL01</strain>
    </source>
</reference>